<evidence type="ECO:0000256" key="1">
    <source>
        <dbReference type="SAM" id="SignalP"/>
    </source>
</evidence>
<feature type="chain" id="PRO_5013391905" evidence="1">
    <location>
        <begin position="26"/>
        <end position="91"/>
    </location>
</feature>
<evidence type="ECO:0000313" key="3">
    <source>
        <dbReference type="Proteomes" id="UP000218418"/>
    </source>
</evidence>
<keyword evidence="1" id="KW-0732">Signal</keyword>
<evidence type="ECO:0000313" key="2">
    <source>
        <dbReference type="EMBL" id="BAY82636.1"/>
    </source>
</evidence>
<organism evidence="2 3">
    <name type="scientific">Calothrix parasitica NIES-267</name>
    <dbReference type="NCBI Taxonomy" id="1973488"/>
    <lineage>
        <taxon>Bacteria</taxon>
        <taxon>Bacillati</taxon>
        <taxon>Cyanobacteriota</taxon>
        <taxon>Cyanophyceae</taxon>
        <taxon>Nostocales</taxon>
        <taxon>Calotrichaceae</taxon>
        <taxon>Calothrix</taxon>
    </lineage>
</organism>
<dbReference type="EMBL" id="AP018227">
    <property type="protein sequence ID" value="BAY82636.1"/>
    <property type="molecule type" value="Genomic_DNA"/>
</dbReference>
<proteinExistence type="predicted"/>
<keyword evidence="3" id="KW-1185">Reference proteome</keyword>
<feature type="signal peptide" evidence="1">
    <location>
        <begin position="1"/>
        <end position="25"/>
    </location>
</feature>
<gene>
    <name evidence="2" type="ORF">NIES267_21200</name>
</gene>
<protein>
    <submittedName>
        <fullName evidence="2">Uncharacterized protein</fullName>
    </submittedName>
</protein>
<accession>A0A1Z4LN29</accession>
<sequence>MNWNKVSTGILVMASLATTALPVSANPYRTSNNGHGRNKVVEVVDVNVNLRGQNRRRVDKKKFKEVCVNKRVRTRRGVRKVRECKLVRIRR</sequence>
<dbReference type="Proteomes" id="UP000218418">
    <property type="component" value="Chromosome"/>
</dbReference>
<name>A0A1Z4LN29_9CYAN</name>
<dbReference type="AlphaFoldDB" id="A0A1Z4LN29"/>
<reference evidence="2 3" key="1">
    <citation type="submission" date="2017-06" db="EMBL/GenBank/DDBJ databases">
        <title>Genome sequencing of cyanobaciteial culture collection at National Institute for Environmental Studies (NIES).</title>
        <authorList>
            <person name="Hirose Y."/>
            <person name="Shimura Y."/>
            <person name="Fujisawa T."/>
            <person name="Nakamura Y."/>
            <person name="Kawachi M."/>
        </authorList>
    </citation>
    <scope>NUCLEOTIDE SEQUENCE [LARGE SCALE GENOMIC DNA]</scope>
    <source>
        <strain evidence="2 3">NIES-267</strain>
    </source>
</reference>